<dbReference type="Proteomes" id="UP000639403">
    <property type="component" value="Unassembled WGS sequence"/>
</dbReference>
<evidence type="ECO:0000313" key="2">
    <source>
        <dbReference type="EMBL" id="KAF9815814.1"/>
    </source>
</evidence>
<dbReference type="AlphaFoldDB" id="A0A8H7P4H2"/>
<evidence type="ECO:0000313" key="3">
    <source>
        <dbReference type="Proteomes" id="UP000639403"/>
    </source>
</evidence>
<proteinExistence type="predicted"/>
<accession>A0A8H7P4H2</accession>
<organism evidence="2 3">
    <name type="scientific">Rhodonia placenta</name>
    <dbReference type="NCBI Taxonomy" id="104341"/>
    <lineage>
        <taxon>Eukaryota</taxon>
        <taxon>Fungi</taxon>
        <taxon>Dikarya</taxon>
        <taxon>Basidiomycota</taxon>
        <taxon>Agaricomycotina</taxon>
        <taxon>Agaricomycetes</taxon>
        <taxon>Polyporales</taxon>
        <taxon>Adustoporiaceae</taxon>
        <taxon>Rhodonia</taxon>
    </lineage>
</organism>
<name>A0A8H7P4H2_9APHY</name>
<dbReference type="EMBL" id="JADOXO010000063">
    <property type="protein sequence ID" value="KAF9815814.1"/>
    <property type="molecule type" value="Genomic_DNA"/>
</dbReference>
<protein>
    <submittedName>
        <fullName evidence="2">Uncharacterized protein</fullName>
    </submittedName>
</protein>
<feature type="compositionally biased region" description="Pro residues" evidence="1">
    <location>
        <begin position="1"/>
        <end position="11"/>
    </location>
</feature>
<gene>
    <name evidence="2" type="ORF">IEO21_04326</name>
</gene>
<reference evidence="2" key="1">
    <citation type="submission" date="2020-11" db="EMBL/GenBank/DDBJ databases">
        <authorList>
            <person name="Koelle M."/>
            <person name="Horta M.A.C."/>
            <person name="Nowrousian M."/>
            <person name="Ohm R.A."/>
            <person name="Benz P."/>
            <person name="Pilgard A."/>
        </authorList>
    </citation>
    <scope>NUCLEOTIDE SEQUENCE</scope>
    <source>
        <strain evidence="2">FPRL280</strain>
    </source>
</reference>
<reference evidence="2" key="2">
    <citation type="journal article" name="Front. Microbiol.">
        <title>Degradative Capacity of Two Strains of Rhodonia placenta: From Phenotype to Genotype.</title>
        <authorList>
            <person name="Kolle M."/>
            <person name="Horta M.A.C."/>
            <person name="Nowrousian M."/>
            <person name="Ohm R.A."/>
            <person name="Benz J.P."/>
            <person name="Pilgard A."/>
        </authorList>
    </citation>
    <scope>NUCLEOTIDE SEQUENCE</scope>
    <source>
        <strain evidence="2">FPRL280</strain>
    </source>
</reference>
<sequence length="239" mass="25288">MTASAPAPPSPHEPEPALGLPIPACDAHTHARLPCSPPAPRNVPSAHVGSLPAYQHLSGFTLQISARNRCIRGAATPASQLSVPPPAPPLIPAAFVPSLQLQIARSAPSEMHHRTPVDAHRLAHRGWPPSLDYPARSPRLPCRFSPPPYAHRRPVFFLSPGLKAAAAAQSSQVATPCLPTGPSACAVRPLNTRTHAPLHTPCHLRSLDLQSTLIWRGPPSISISASRAHSTPCGKGRQI</sequence>
<comment type="caution">
    <text evidence="2">The sequence shown here is derived from an EMBL/GenBank/DDBJ whole genome shotgun (WGS) entry which is preliminary data.</text>
</comment>
<feature type="region of interest" description="Disordered" evidence="1">
    <location>
        <begin position="1"/>
        <end position="22"/>
    </location>
</feature>
<evidence type="ECO:0000256" key="1">
    <source>
        <dbReference type="SAM" id="MobiDB-lite"/>
    </source>
</evidence>